<accession>A0A8J2PRF2</accession>
<protein>
    <submittedName>
        <fullName evidence="1">Uncharacterized protein</fullName>
    </submittedName>
</protein>
<dbReference type="Proteomes" id="UP000746747">
    <property type="component" value="Unassembled WGS sequence"/>
</dbReference>
<evidence type="ECO:0000313" key="2">
    <source>
        <dbReference type="Proteomes" id="UP000746747"/>
    </source>
</evidence>
<comment type="caution">
    <text evidence="1">The sequence shown here is derived from an EMBL/GenBank/DDBJ whole genome shotgun (WGS) entry which is preliminary data.</text>
</comment>
<dbReference type="EMBL" id="CAKAEH010000922">
    <property type="protein sequence ID" value="CAG9532252.1"/>
    <property type="molecule type" value="Genomic_DNA"/>
</dbReference>
<keyword evidence="2" id="KW-1185">Reference proteome</keyword>
<dbReference type="AlphaFoldDB" id="A0A8J2PRF2"/>
<sequence length="80" mass="8387">MQDVPISGIAEQIEFEIGQENFKAVGRNDVTPVVQKPASMSGEASDGYVGSFESSLENPAKKSSVAICADGDSAVAIRRV</sequence>
<proteinExistence type="predicted"/>
<reference evidence="1" key="1">
    <citation type="submission" date="2021-09" db="EMBL/GenBank/DDBJ databases">
        <authorList>
            <consortium name="Pathogen Informatics"/>
        </authorList>
    </citation>
    <scope>NUCLEOTIDE SEQUENCE</scope>
</reference>
<gene>
    <name evidence="1" type="ORF">CJOHNSTONI_LOCUS2580</name>
</gene>
<evidence type="ECO:0000313" key="1">
    <source>
        <dbReference type="EMBL" id="CAG9532252.1"/>
    </source>
</evidence>
<name>A0A8J2PRF2_9BILA</name>
<organism evidence="1 2">
    <name type="scientific">Cercopithifilaria johnstoni</name>
    <dbReference type="NCBI Taxonomy" id="2874296"/>
    <lineage>
        <taxon>Eukaryota</taxon>
        <taxon>Metazoa</taxon>
        <taxon>Ecdysozoa</taxon>
        <taxon>Nematoda</taxon>
        <taxon>Chromadorea</taxon>
        <taxon>Rhabditida</taxon>
        <taxon>Spirurina</taxon>
        <taxon>Spiruromorpha</taxon>
        <taxon>Filarioidea</taxon>
        <taxon>Onchocercidae</taxon>
        <taxon>Cercopithifilaria</taxon>
    </lineage>
</organism>